<dbReference type="Proteomes" id="UP000814128">
    <property type="component" value="Unassembled WGS sequence"/>
</dbReference>
<keyword evidence="1" id="KW-0378">Hydrolase</keyword>
<organism evidence="1 2">
    <name type="scientific">Vararia minispora EC-137</name>
    <dbReference type="NCBI Taxonomy" id="1314806"/>
    <lineage>
        <taxon>Eukaryota</taxon>
        <taxon>Fungi</taxon>
        <taxon>Dikarya</taxon>
        <taxon>Basidiomycota</taxon>
        <taxon>Agaricomycotina</taxon>
        <taxon>Agaricomycetes</taxon>
        <taxon>Russulales</taxon>
        <taxon>Lachnocladiaceae</taxon>
        <taxon>Vararia</taxon>
    </lineage>
</organism>
<accession>A0ACB8QAN9</accession>
<protein>
    <submittedName>
        <fullName evidence="1">Glycoside hydrolase family 18 protein</fullName>
    </submittedName>
</protein>
<reference evidence="1" key="1">
    <citation type="submission" date="2021-02" db="EMBL/GenBank/DDBJ databases">
        <authorList>
            <consortium name="DOE Joint Genome Institute"/>
            <person name="Ahrendt S."/>
            <person name="Looney B.P."/>
            <person name="Miyauchi S."/>
            <person name="Morin E."/>
            <person name="Drula E."/>
            <person name="Courty P.E."/>
            <person name="Chicoki N."/>
            <person name="Fauchery L."/>
            <person name="Kohler A."/>
            <person name="Kuo A."/>
            <person name="Labutti K."/>
            <person name="Pangilinan J."/>
            <person name="Lipzen A."/>
            <person name="Riley R."/>
            <person name="Andreopoulos W."/>
            <person name="He G."/>
            <person name="Johnson J."/>
            <person name="Barry K.W."/>
            <person name="Grigoriev I.V."/>
            <person name="Nagy L."/>
            <person name="Hibbett D."/>
            <person name="Henrissat B."/>
            <person name="Matheny P.B."/>
            <person name="Labbe J."/>
            <person name="Martin F."/>
        </authorList>
    </citation>
    <scope>NUCLEOTIDE SEQUENCE</scope>
    <source>
        <strain evidence="1">EC-137</strain>
    </source>
</reference>
<reference evidence="1" key="2">
    <citation type="journal article" date="2022" name="New Phytol.">
        <title>Evolutionary transition to the ectomycorrhizal habit in the genomes of a hyperdiverse lineage of mushroom-forming fungi.</title>
        <authorList>
            <person name="Looney B."/>
            <person name="Miyauchi S."/>
            <person name="Morin E."/>
            <person name="Drula E."/>
            <person name="Courty P.E."/>
            <person name="Kohler A."/>
            <person name="Kuo A."/>
            <person name="LaButti K."/>
            <person name="Pangilinan J."/>
            <person name="Lipzen A."/>
            <person name="Riley R."/>
            <person name="Andreopoulos W."/>
            <person name="He G."/>
            <person name="Johnson J."/>
            <person name="Nolan M."/>
            <person name="Tritt A."/>
            <person name="Barry K.W."/>
            <person name="Grigoriev I.V."/>
            <person name="Nagy L.G."/>
            <person name="Hibbett D."/>
            <person name="Henrissat B."/>
            <person name="Matheny P.B."/>
            <person name="Labbe J."/>
            <person name="Martin F.M."/>
        </authorList>
    </citation>
    <scope>NUCLEOTIDE SEQUENCE</scope>
    <source>
        <strain evidence="1">EC-137</strain>
    </source>
</reference>
<sequence>MPDGTSFTDDTSLTQFTAADDPKTKLAPPPHFVVYSDMWIAGQNGPPDAAKLKGFTVYTLSFLLTSGPADQALAWAQLSAAQRSQIKASYAAAGIKLVVSAFGATDVPTTAGADPVKTADTMATWVTTYALDGLDVDYEDFKAFNDGSDRAVKWLVAFTRHLRERLPVDKYIISHAPVAPWFGRGYAGGGYLAVHAAVGPLINYYNIQFYNQGGDYATVDSLLNKSGSAQPGTSLFEIHTNGVAFDKLVIGKPAAKEDANGGDGYMAPAALAQAVAQAKAKGWNGGVMTWEYPHGDAGWIKTVRGAAFPV</sequence>
<evidence type="ECO:0000313" key="2">
    <source>
        <dbReference type="Proteomes" id="UP000814128"/>
    </source>
</evidence>
<gene>
    <name evidence="1" type="ORF">K488DRAFT_89522</name>
</gene>
<name>A0ACB8QAN9_9AGAM</name>
<evidence type="ECO:0000313" key="1">
    <source>
        <dbReference type="EMBL" id="KAI0028668.1"/>
    </source>
</evidence>
<comment type="caution">
    <text evidence="1">The sequence shown here is derived from an EMBL/GenBank/DDBJ whole genome shotgun (WGS) entry which is preliminary data.</text>
</comment>
<proteinExistence type="predicted"/>
<dbReference type="EMBL" id="MU273732">
    <property type="protein sequence ID" value="KAI0028668.1"/>
    <property type="molecule type" value="Genomic_DNA"/>
</dbReference>
<keyword evidence="2" id="KW-1185">Reference proteome</keyword>